<feature type="domain" description="DUF913" evidence="4">
    <location>
        <begin position="440"/>
        <end position="686"/>
    </location>
</feature>
<name>A0AAE1WB99_9LAMI</name>
<evidence type="ECO:0000256" key="2">
    <source>
        <dbReference type="SAM" id="MobiDB-lite"/>
    </source>
</evidence>
<gene>
    <name evidence="5" type="ORF">Sango_2075000</name>
</gene>
<proteinExistence type="predicted"/>
<dbReference type="SUPFAM" id="SSF48371">
    <property type="entry name" value="ARM repeat"/>
    <property type="match status" value="1"/>
</dbReference>
<dbReference type="PANTHER" id="PTHR11254">
    <property type="entry name" value="HECT DOMAIN UBIQUITIN-PROTEIN LIGASE"/>
    <property type="match status" value="1"/>
</dbReference>
<evidence type="ECO:0000313" key="5">
    <source>
        <dbReference type="EMBL" id="KAK4390117.1"/>
    </source>
</evidence>
<dbReference type="InterPro" id="IPR016024">
    <property type="entry name" value="ARM-type_fold"/>
</dbReference>
<feature type="compositionally biased region" description="Basic and acidic residues" evidence="2">
    <location>
        <begin position="923"/>
        <end position="935"/>
    </location>
</feature>
<dbReference type="Gene3D" id="1.25.10.10">
    <property type="entry name" value="Leucine-rich Repeat Variant"/>
    <property type="match status" value="1"/>
</dbReference>
<dbReference type="InterPro" id="IPR050409">
    <property type="entry name" value="E3_ubiq-protein_ligase"/>
</dbReference>
<dbReference type="GO" id="GO:0000209">
    <property type="term" value="P:protein polyubiquitination"/>
    <property type="evidence" value="ECO:0007669"/>
    <property type="project" value="TreeGrafter"/>
</dbReference>
<organism evidence="5 6">
    <name type="scientific">Sesamum angolense</name>
    <dbReference type="NCBI Taxonomy" id="2727404"/>
    <lineage>
        <taxon>Eukaryota</taxon>
        <taxon>Viridiplantae</taxon>
        <taxon>Streptophyta</taxon>
        <taxon>Embryophyta</taxon>
        <taxon>Tracheophyta</taxon>
        <taxon>Spermatophyta</taxon>
        <taxon>Magnoliopsida</taxon>
        <taxon>eudicotyledons</taxon>
        <taxon>Gunneridae</taxon>
        <taxon>Pentapetalae</taxon>
        <taxon>asterids</taxon>
        <taxon>lamiids</taxon>
        <taxon>Lamiales</taxon>
        <taxon>Pedaliaceae</taxon>
        <taxon>Sesamum</taxon>
    </lineage>
</organism>
<dbReference type="InterPro" id="IPR011989">
    <property type="entry name" value="ARM-like"/>
</dbReference>
<dbReference type="GO" id="GO:0006511">
    <property type="term" value="P:ubiquitin-dependent protein catabolic process"/>
    <property type="evidence" value="ECO:0007669"/>
    <property type="project" value="TreeGrafter"/>
</dbReference>
<sequence>MASIRSSLPSRLRQLLSSEGAIGPSVKLDAEPPPRVKAFVDKVIQCPVQDIAIPLSGFRWEYGKGNFHHWRPLFLHFDTYFKTYLSCRKDLLLSDDILGDVSPFPKQAVLQILRVMQIILENCHNKSSFSGIEHFKLLLASTDPEILIAALEALSALVKITPSKLHASGKLVGCGSVNSCLLSLAQGWGSKEEGLVSHRSTLYFELRGASTSVPEASDSTISSGMRVIHLPDVQLREEDDLSLMKFCVQQYNVPLELRFPLLTRIRYARAFRSSRICRLYSKICLLAFIVLVQSSDSHDELVSFLANEPEYTNELIRIVRSEEIISGTIRTLAMTALGAQLAAYSASHERARILSGSSISFAGGNRMILLNVLQRAIMSLNSSADLSSVAFVEALLQFYLLHVISSSSTGSVVRGSGMVPTFLPLLEDSDPTRLHLVCLAVKTLQKLMDYSNTAVTLFRDLGGVELLVHRLQIEVHRVIDFAGSNDNSMVIGECSKNNGDQLYIQKRLVRVLLKALGSATYATNSTRSQNSYDVSLTPTLLMIFSNKEKFGGEIYSSAVTLMSEMIHKDPTCFNILFDLGLPTAFLSSVVAGVLPSPKAITCIPNGLGAICLNSKGLEAVRDSSALRFIVDIFTDRKYVMAMNEGIVPLANAVEELLRHVSSLRGAGVDLIIEIINKTALLGSSKCTGSLGKLDGGDAMEMDSLESEDKENLAGCPQVGAEDWSVQGISDEQCMQLCIFHVMHHSTPLARAICSSLRTHLRETLTGISGLSGSFLLDPRASPDPHIFSSLSLVEFLLFLAASKDSRWVTALLTEFGNGNKDVLEDIGHIHREVLWQIALLEDTRAEAEDGSNVSASRQSELGINDTEDARLNSFRQFLDPLLRRRTSGWSFESQFFDLINLYRDLTRSSSLNQRQIVDTPSNLRHEASQEQHESGSSDLTESSATKDDDNQRSYHQSCCDMVRSLSIHIAHLFQELGKVMLLPSRRG</sequence>
<dbReference type="Pfam" id="PF06012">
    <property type="entry name" value="DUF908"/>
    <property type="match status" value="2"/>
</dbReference>
<keyword evidence="1" id="KW-0808">Transferase</keyword>
<feature type="domain" description="DUF908" evidence="3">
    <location>
        <begin position="106"/>
        <end position="163"/>
    </location>
</feature>
<protein>
    <submittedName>
        <fullName evidence="5">E3 ubiquitin-protein ligase UPL2</fullName>
    </submittedName>
</protein>
<feature type="domain" description="DUF908" evidence="3">
    <location>
        <begin position="214"/>
        <end position="377"/>
    </location>
</feature>
<dbReference type="InterPro" id="IPR010309">
    <property type="entry name" value="E3_Ub_ligase_DUF908"/>
</dbReference>
<comment type="caution">
    <text evidence="5">The sequence shown here is derived from an EMBL/GenBank/DDBJ whole genome shotgun (WGS) entry which is preliminary data.</text>
</comment>
<evidence type="ECO:0000313" key="6">
    <source>
        <dbReference type="Proteomes" id="UP001289374"/>
    </source>
</evidence>
<keyword evidence="6" id="KW-1185">Reference proteome</keyword>
<dbReference type="Proteomes" id="UP001289374">
    <property type="component" value="Unassembled WGS sequence"/>
</dbReference>
<feature type="region of interest" description="Disordered" evidence="2">
    <location>
        <begin position="917"/>
        <end position="952"/>
    </location>
</feature>
<dbReference type="GO" id="GO:0005737">
    <property type="term" value="C:cytoplasm"/>
    <property type="evidence" value="ECO:0007669"/>
    <property type="project" value="TreeGrafter"/>
</dbReference>
<accession>A0AAE1WB99</accession>
<dbReference type="GO" id="GO:0061630">
    <property type="term" value="F:ubiquitin protein ligase activity"/>
    <property type="evidence" value="ECO:0007669"/>
    <property type="project" value="TreeGrafter"/>
</dbReference>
<dbReference type="AlphaFoldDB" id="A0AAE1WB99"/>
<reference evidence="5" key="2">
    <citation type="journal article" date="2024" name="Plant">
        <title>Genomic evolution and insights into agronomic trait innovations of Sesamum species.</title>
        <authorList>
            <person name="Miao H."/>
            <person name="Wang L."/>
            <person name="Qu L."/>
            <person name="Liu H."/>
            <person name="Sun Y."/>
            <person name="Le M."/>
            <person name="Wang Q."/>
            <person name="Wei S."/>
            <person name="Zheng Y."/>
            <person name="Lin W."/>
            <person name="Duan Y."/>
            <person name="Cao H."/>
            <person name="Xiong S."/>
            <person name="Wang X."/>
            <person name="Wei L."/>
            <person name="Li C."/>
            <person name="Ma Q."/>
            <person name="Ju M."/>
            <person name="Zhao R."/>
            <person name="Li G."/>
            <person name="Mu C."/>
            <person name="Tian Q."/>
            <person name="Mei H."/>
            <person name="Zhang T."/>
            <person name="Gao T."/>
            <person name="Zhang H."/>
        </authorList>
    </citation>
    <scope>NUCLEOTIDE SEQUENCE</scope>
    <source>
        <strain evidence="5">K16</strain>
    </source>
</reference>
<evidence type="ECO:0000256" key="1">
    <source>
        <dbReference type="ARBA" id="ARBA00022679"/>
    </source>
</evidence>
<reference evidence="5" key="1">
    <citation type="submission" date="2020-06" db="EMBL/GenBank/DDBJ databases">
        <authorList>
            <person name="Li T."/>
            <person name="Hu X."/>
            <person name="Zhang T."/>
            <person name="Song X."/>
            <person name="Zhang H."/>
            <person name="Dai N."/>
            <person name="Sheng W."/>
            <person name="Hou X."/>
            <person name="Wei L."/>
        </authorList>
    </citation>
    <scope>NUCLEOTIDE SEQUENCE</scope>
    <source>
        <strain evidence="5">K16</strain>
        <tissue evidence="5">Leaf</tissue>
    </source>
</reference>
<evidence type="ECO:0000259" key="3">
    <source>
        <dbReference type="Pfam" id="PF06012"/>
    </source>
</evidence>
<dbReference type="EMBL" id="JACGWL010000012">
    <property type="protein sequence ID" value="KAK4390117.1"/>
    <property type="molecule type" value="Genomic_DNA"/>
</dbReference>
<dbReference type="InterPro" id="IPR010314">
    <property type="entry name" value="E3_Ub_ligase_DUF913"/>
</dbReference>
<dbReference type="Pfam" id="PF06025">
    <property type="entry name" value="DUF913"/>
    <property type="match status" value="1"/>
</dbReference>
<dbReference type="PANTHER" id="PTHR11254:SF398">
    <property type="entry name" value="HECT-TYPE E3 UBIQUITIN TRANSFERASE"/>
    <property type="match status" value="1"/>
</dbReference>
<evidence type="ECO:0000259" key="4">
    <source>
        <dbReference type="Pfam" id="PF06025"/>
    </source>
</evidence>